<name>H0US34_9BACT</name>
<organism evidence="1 2">
    <name type="scientific">Thermanaerovibrio velox DSM 12556</name>
    <dbReference type="NCBI Taxonomy" id="926567"/>
    <lineage>
        <taxon>Bacteria</taxon>
        <taxon>Thermotogati</taxon>
        <taxon>Synergistota</taxon>
        <taxon>Synergistia</taxon>
        <taxon>Synergistales</taxon>
        <taxon>Synergistaceae</taxon>
        <taxon>Thermanaerovibrio</taxon>
    </lineage>
</organism>
<evidence type="ECO:0000313" key="2">
    <source>
        <dbReference type="Proteomes" id="UP000005730"/>
    </source>
</evidence>
<dbReference type="HOGENOM" id="CLU_100236_1_1_0"/>
<evidence type="ECO:0000313" key="1">
    <source>
        <dbReference type="EMBL" id="EHM10123.1"/>
    </source>
</evidence>
<sequence length="188" mass="20540">MEKPFPLDWQEEIPLNAIPQDGSDLEERIFLAITDDRLGYSFPRGLNFVVLATRTSGGVVLRVSFKCEIAGQCARCLGDAITTVEGEDSFFISVGGDGISEAKAEGFQEEEFWCNLDSWSDRIDLVPILWEVLASSIPFRLVCKDDCLGLCPSCGADLNDGPCGCGGVVTDPRMEVLRLKLQGLGEEK</sequence>
<gene>
    <name evidence="1" type="ORF">TheveDRAFT_0993</name>
</gene>
<dbReference type="RefSeq" id="WP_006583617.1">
    <property type="nucleotide sequence ID" value="NZ_CM001377.1"/>
</dbReference>
<dbReference type="InterPro" id="IPR003772">
    <property type="entry name" value="YceD"/>
</dbReference>
<dbReference type="OrthoDB" id="9790372at2"/>
<dbReference type="Proteomes" id="UP000005730">
    <property type="component" value="Chromosome"/>
</dbReference>
<dbReference type="eggNOG" id="COG1399">
    <property type="taxonomic scope" value="Bacteria"/>
</dbReference>
<dbReference type="EMBL" id="CM001377">
    <property type="protein sequence ID" value="EHM10123.1"/>
    <property type="molecule type" value="Genomic_DNA"/>
</dbReference>
<dbReference type="STRING" id="926567.TheveDRAFT_0993"/>
<accession>H0US34</accession>
<reference evidence="1 2" key="1">
    <citation type="submission" date="2011-10" db="EMBL/GenBank/DDBJ databases">
        <title>The Noncontiguous Finished genome of Thermanaerovibrio velox DSM 12556.</title>
        <authorList>
            <consortium name="US DOE Joint Genome Institute (JGI-PGF)"/>
            <person name="Lucas S."/>
            <person name="Copeland A."/>
            <person name="Lapidus A."/>
            <person name="Glavina del Rio T."/>
            <person name="Dalin E."/>
            <person name="Tice H."/>
            <person name="Bruce D."/>
            <person name="Goodwin L."/>
            <person name="Pitluck S."/>
            <person name="Peters L."/>
            <person name="Mikhailova N."/>
            <person name="Teshima H."/>
            <person name="Kyrpides N."/>
            <person name="Mavromatis K."/>
            <person name="Ivanova N."/>
            <person name="Markowitz V."/>
            <person name="Cheng J.-F."/>
            <person name="Hugenholtz P."/>
            <person name="Woyke T."/>
            <person name="Wu D."/>
            <person name="Spring S."/>
            <person name="Brambilla E.-M."/>
            <person name="Klenk H.-P."/>
            <person name="Eisen J.A."/>
        </authorList>
    </citation>
    <scope>NUCLEOTIDE SEQUENCE [LARGE SCALE GENOMIC DNA]</scope>
    <source>
        <strain evidence="1 2">DSM 12556</strain>
    </source>
</reference>
<proteinExistence type="predicted"/>
<keyword evidence="2" id="KW-1185">Reference proteome</keyword>
<protein>
    <submittedName>
        <fullName evidence="1">Putative metal-binding protein</fullName>
    </submittedName>
</protein>
<dbReference type="AlphaFoldDB" id="H0US34"/>
<dbReference type="Pfam" id="PF02620">
    <property type="entry name" value="YceD"/>
    <property type="match status" value="1"/>
</dbReference>